<dbReference type="PANTHER" id="PTHR47163:SF2">
    <property type="entry name" value="SI:DKEY-17M8.2"/>
    <property type="match status" value="1"/>
</dbReference>
<dbReference type="EMBL" id="NPZB01000001">
    <property type="protein sequence ID" value="PNS09108.1"/>
    <property type="molecule type" value="Genomic_DNA"/>
</dbReference>
<dbReference type="OrthoDB" id="271821at2"/>
<dbReference type="InterPro" id="IPR053164">
    <property type="entry name" value="IS1016-like_transposase"/>
</dbReference>
<gene>
    <name evidence="2" type="ORF">Lysil_0737</name>
</gene>
<reference evidence="2 3" key="1">
    <citation type="submission" date="2017-08" db="EMBL/GenBank/DDBJ databases">
        <title>Lysobacter sylvestris genome.</title>
        <authorList>
            <person name="Zhang D.-C."/>
            <person name="Albuquerque L."/>
            <person name="Franca L."/>
            <person name="Froufe H.J.C."/>
            <person name="Barroso C."/>
            <person name="Egas C."/>
            <person name="Da Costa M."/>
            <person name="Margesin R."/>
        </authorList>
    </citation>
    <scope>NUCLEOTIDE SEQUENCE [LARGE SCALE GENOMIC DNA]</scope>
    <source>
        <strain evidence="2 3">AM20-91</strain>
    </source>
</reference>
<dbReference type="Pfam" id="PF12760">
    <property type="entry name" value="Zn_ribbon_IS1595"/>
    <property type="match status" value="1"/>
</dbReference>
<feature type="domain" description="ISXO2-like transposase" evidence="1">
    <location>
        <begin position="140"/>
        <end position="296"/>
    </location>
</feature>
<dbReference type="RefSeq" id="WP_103074198.1">
    <property type="nucleotide sequence ID" value="NZ_NPZB01000001.1"/>
</dbReference>
<dbReference type="InterPro" id="IPR024445">
    <property type="entry name" value="Tnp_ISXO2-like"/>
</dbReference>
<dbReference type="PANTHER" id="PTHR47163">
    <property type="entry name" value="DDE_TNP_IS1595 DOMAIN-CONTAINING PROTEIN"/>
    <property type="match status" value="1"/>
</dbReference>
<dbReference type="InterPro" id="IPR024442">
    <property type="entry name" value="Transposase_Zn_ribbon"/>
</dbReference>
<accession>A0A2K1Q227</accession>
<dbReference type="SMART" id="SM01126">
    <property type="entry name" value="DDE_Tnp_IS1595"/>
    <property type="match status" value="1"/>
</dbReference>
<dbReference type="Pfam" id="PF12762">
    <property type="entry name" value="DDE_Tnp_IS1595"/>
    <property type="match status" value="1"/>
</dbReference>
<evidence type="ECO:0000313" key="3">
    <source>
        <dbReference type="Proteomes" id="UP000236220"/>
    </source>
</evidence>
<name>A0A2K1Q227_9GAMM</name>
<proteinExistence type="predicted"/>
<keyword evidence="3" id="KW-1185">Reference proteome</keyword>
<dbReference type="Proteomes" id="UP000236220">
    <property type="component" value="Unassembled WGS sequence"/>
</dbReference>
<evidence type="ECO:0000259" key="1">
    <source>
        <dbReference type="SMART" id="SM01126"/>
    </source>
</evidence>
<comment type="caution">
    <text evidence="2">The sequence shown here is derived from an EMBL/GenBank/DDBJ whole genome shotgun (WGS) entry which is preliminary data.</text>
</comment>
<dbReference type="AlphaFoldDB" id="A0A2K1Q227"/>
<organism evidence="2 3">
    <name type="scientific">Solilutibacter silvestris</name>
    <dbReference type="NCBI Taxonomy" id="1645665"/>
    <lineage>
        <taxon>Bacteria</taxon>
        <taxon>Pseudomonadati</taxon>
        <taxon>Pseudomonadota</taxon>
        <taxon>Gammaproteobacteria</taxon>
        <taxon>Lysobacterales</taxon>
        <taxon>Lysobacteraceae</taxon>
        <taxon>Solilutibacter</taxon>
    </lineage>
</organism>
<sequence>MAQHFLLSKDARGLSLKRIFGLSNPEALTLFREARWGKGRDPKCPSVNCGHVANHYFHDGRQRWRCNRCRRWFSVTSGTVFAYRKLPLQIYLAAMAIYTQHVKGIPALALCRKLDVQYKTAFVLAHKLRTALLAQRDDSPLEGDVELDGCYFNGYVKPANQKVNRRDRRLARNQNPKKSVIMVLRQRGGPKQGGQRTLTFSTRSENQSSVLKLVRKYIAAGSTVYADEHSAYDSLHTLFRTLRTNHSVQYSDENGIHTNTAEGFFSRLRRMQRGQCHHFNNNYIDLYANEAAYREDNRRRAMHTLFDDILTKCLETKPSRDLCGYWQHRGQLHRREQFV</sequence>
<evidence type="ECO:0000313" key="2">
    <source>
        <dbReference type="EMBL" id="PNS09108.1"/>
    </source>
</evidence>
<dbReference type="NCBIfam" id="NF033547">
    <property type="entry name" value="transpos_IS1595"/>
    <property type="match status" value="1"/>
</dbReference>
<protein>
    <submittedName>
        <fullName evidence="2">ISXO2-like transposase protein</fullName>
    </submittedName>
</protein>